<evidence type="ECO:0000256" key="6">
    <source>
        <dbReference type="ARBA" id="ARBA00022801"/>
    </source>
</evidence>
<dbReference type="FunFam" id="3.10.20.370:FF:000001">
    <property type="entry name" value="Retrovirus-related Pol polyprotein from transposon 17.6-like protein"/>
    <property type="match status" value="1"/>
</dbReference>
<dbReference type="GO" id="GO:0003964">
    <property type="term" value="F:RNA-directed DNA polymerase activity"/>
    <property type="evidence" value="ECO:0007669"/>
    <property type="project" value="UniProtKB-KW"/>
</dbReference>
<feature type="region of interest" description="Disordered" evidence="8">
    <location>
        <begin position="525"/>
        <end position="564"/>
    </location>
</feature>
<evidence type="ECO:0000256" key="3">
    <source>
        <dbReference type="ARBA" id="ARBA00022695"/>
    </source>
</evidence>
<keyword evidence="3" id="KW-0548">Nucleotidyltransferase</keyword>
<dbReference type="PROSITE" id="PS50994">
    <property type="entry name" value="INTEGRASE"/>
    <property type="match status" value="1"/>
</dbReference>
<evidence type="ECO:0000256" key="4">
    <source>
        <dbReference type="ARBA" id="ARBA00022722"/>
    </source>
</evidence>
<dbReference type="Pfam" id="PF00665">
    <property type="entry name" value="rve"/>
    <property type="match status" value="1"/>
</dbReference>
<evidence type="ECO:0000256" key="5">
    <source>
        <dbReference type="ARBA" id="ARBA00022759"/>
    </source>
</evidence>
<dbReference type="InterPro" id="IPR043128">
    <property type="entry name" value="Rev_trsase/Diguanyl_cyclase"/>
</dbReference>
<keyword evidence="11" id="KW-1185">Reference proteome</keyword>
<dbReference type="GO" id="GO:0016787">
    <property type="term" value="F:hydrolase activity"/>
    <property type="evidence" value="ECO:0007669"/>
    <property type="project" value="UniProtKB-KW"/>
</dbReference>
<keyword evidence="5" id="KW-0255">Endonuclease</keyword>
<accession>A0AA38SFC6</accession>
<dbReference type="InterPro" id="IPR041373">
    <property type="entry name" value="RT_RNaseH"/>
</dbReference>
<feature type="domain" description="Integrase catalytic" evidence="9">
    <location>
        <begin position="1516"/>
        <end position="1680"/>
    </location>
</feature>
<dbReference type="Gene3D" id="3.10.10.10">
    <property type="entry name" value="HIV Type 1 Reverse Transcriptase, subunit A, domain 1"/>
    <property type="match status" value="1"/>
</dbReference>
<dbReference type="GO" id="GO:0015074">
    <property type="term" value="P:DNA integration"/>
    <property type="evidence" value="ECO:0007669"/>
    <property type="project" value="InterPro"/>
</dbReference>
<dbReference type="EC" id="2.7.7.49" evidence="1"/>
<dbReference type="InterPro" id="IPR043502">
    <property type="entry name" value="DNA/RNA_pol_sf"/>
</dbReference>
<dbReference type="PANTHER" id="PTHR37984">
    <property type="entry name" value="PROTEIN CBG26694"/>
    <property type="match status" value="1"/>
</dbReference>
<feature type="compositionally biased region" description="Basic and acidic residues" evidence="8">
    <location>
        <begin position="553"/>
        <end position="564"/>
    </location>
</feature>
<dbReference type="CDD" id="cd01647">
    <property type="entry name" value="RT_LTR"/>
    <property type="match status" value="1"/>
</dbReference>
<feature type="region of interest" description="Disordered" evidence="8">
    <location>
        <begin position="24"/>
        <end position="100"/>
    </location>
</feature>
<dbReference type="Pfam" id="PF03732">
    <property type="entry name" value="Retrotrans_gag"/>
    <property type="match status" value="1"/>
</dbReference>
<name>A0AA38SFC6_9ASTR</name>
<protein>
    <recommendedName>
        <fullName evidence="1">RNA-directed DNA polymerase</fullName>
        <ecNumber evidence="1">2.7.7.49</ecNumber>
    </recommendedName>
</protein>
<keyword evidence="7" id="KW-0695">RNA-directed DNA polymerase</keyword>
<dbReference type="InterPro" id="IPR021109">
    <property type="entry name" value="Peptidase_aspartic_dom_sf"/>
</dbReference>
<dbReference type="GO" id="GO:0003676">
    <property type="term" value="F:nucleic acid binding"/>
    <property type="evidence" value="ECO:0007669"/>
    <property type="project" value="InterPro"/>
</dbReference>
<evidence type="ECO:0000256" key="8">
    <source>
        <dbReference type="SAM" id="MobiDB-lite"/>
    </source>
</evidence>
<dbReference type="InterPro" id="IPR036397">
    <property type="entry name" value="RNaseH_sf"/>
</dbReference>
<feature type="compositionally biased region" description="Low complexity" evidence="8">
    <location>
        <begin position="444"/>
        <end position="461"/>
    </location>
</feature>
<dbReference type="PANTHER" id="PTHR37984:SF5">
    <property type="entry name" value="PROTEIN NYNRIN-LIKE"/>
    <property type="match status" value="1"/>
</dbReference>
<proteinExistence type="predicted"/>
<dbReference type="InterPro" id="IPR041588">
    <property type="entry name" value="Integrase_H2C2"/>
</dbReference>
<gene>
    <name evidence="10" type="ORF">OSB04_un001771</name>
</gene>
<dbReference type="Gene3D" id="1.10.340.70">
    <property type="match status" value="1"/>
</dbReference>
<dbReference type="Pfam" id="PF00078">
    <property type="entry name" value="RVT_1"/>
    <property type="match status" value="1"/>
</dbReference>
<keyword evidence="4" id="KW-0540">Nuclease</keyword>
<dbReference type="Gene3D" id="3.30.420.10">
    <property type="entry name" value="Ribonuclease H-like superfamily/Ribonuclease H"/>
    <property type="match status" value="1"/>
</dbReference>
<dbReference type="SUPFAM" id="SSF81995">
    <property type="entry name" value="beta-sandwich domain of Sec23/24"/>
    <property type="match status" value="1"/>
</dbReference>
<dbReference type="InterPro" id="IPR005162">
    <property type="entry name" value="Retrotrans_gag_dom"/>
</dbReference>
<dbReference type="Pfam" id="PF17921">
    <property type="entry name" value="Integrase_H2C2"/>
    <property type="match status" value="1"/>
</dbReference>
<comment type="caution">
    <text evidence="10">The sequence shown here is derived from an EMBL/GenBank/DDBJ whole genome shotgun (WGS) entry which is preliminary data.</text>
</comment>
<dbReference type="InterPro" id="IPR050951">
    <property type="entry name" value="Retrovirus_Pol_polyprotein"/>
</dbReference>
<dbReference type="SUPFAM" id="SSF53098">
    <property type="entry name" value="Ribonuclease H-like"/>
    <property type="match status" value="1"/>
</dbReference>
<sequence length="1786" mass="203058">MPRSSRAGSPLVFDPEIEKTAKKLRKQAKLRKKQGESTSSPVINIWKDIELSSDSESNTEEQHFEEEDKPLTEQEEPVTETEEEEEEEMAAPPPERTLRQWAAPNVDDTPLCITYPAEEVGTELKTGLIHLLPRFHGLASEDPYKHMTEFHMVCLGMKPEGTNIENLKLKAFPFSLVDEARSWLFYLPPGSITTWAQMARAFLDKYFPASKAAGLRREICGIKQVDAESLYEYWERFKRLCVSCPQQGISEQLLIQYFYEGLLPMERKMMDAASGGAIVNKTPTEARALIDTMAENSKQFGVRSDVGRGVSVVHVKSLETKITDLTNLVKQLAMGNTSQVKACGFCSSVAHPTDACPTLHEEEEQVNAIGGGNFQQSNNRAYDPFSSTYNPGWRDHPNLGYGQKQGQGRGQHFQQKTSSQPPQAQQFQAPPGFQQQHHSRAPFQSGGQQQHQASQAPSSSGMSLEDIVKSMATNMAKFQQETQANIQDLQATVGQLVNKGKLPSQTKTNPKANVNAITLRSGKELQEGAKKKKGKIHDEEEELEVKPTSSGEKNVKDEEAKKKTPEVIAQAPPFPSRFEKTKRESEEKEILDTFRKVQVNIPLLDAIKQVPRYAKFLKELCTNKRKLKGNEKINMSQNVSAVLQKRLPPKCDDPGMFTIPCKVGNVSVNQALCDLGASINVMPYAIYSSLDVGSLRPTGVVLQLADRSIVYPKGVLEDVLVQVNQLVFPADFYVIDLEENNTSKAGMILLGRPFLKTARTKIDVFDGTLTMEFDGDIIKFNIYDAMRYPSDVSSLCFVDIIETLSDTMFDLSNEDVLEVILDRDLTNGSLKKLAQEYKLDDDYAELVSWMEKGRLSKPRYEVAKIDLPLSHTRLLPSIEQAPELELKPLPDHLKYAYLGDKETLPVIISATLSPKEESELVEVLKEHKREIGWTIADIKGLSPSLCQHKILLEEEYKPFCEAQRRLNPPMMEVVKKEILKLLDADMIYPISDSKWVSPVQVVPKKTGITMVENAEGELVPTRVQNGWRVCIDYRKLNASTRKDHFPLPFIDQMLERLAGRTHYCFLDGYSGFHQIPMAKEDQEKTTFTCPFGTFAYRRMPFGLCNAPATFQRCMVSIFSDYVENIIEVFMDDFTVYGNSFSECLDNLTKILKRCIETKLVLNYEKCHFMVNQGIVLGHVISEWGIEVDKAKIDVIKSLPYPLSVREVRSFLGHTGFYRRFIKDFSKITRPLCELLQKEVDFDFNEVCKSSFDLLKDMLTSAPIIQPPNWQLPFEIMCDASNHAVGAVLGQKDGKNSHVIYYASRSLDSAQCNYSTTEKELLAVVFALEKFRSYLLGTKVIVFSDHAALKYLLKKKDAKPRLIRWILLLQEFDLEIRDKSGAENLVADHLSRLVLDEAPSPFTDEFPDEHLFSTRHGTLSRNERGKIKREARFYMWDEPYLWKHCPDQVIRRCVPQWEFQSFCHSEACGGHFGHKRTFRKVLECGLYWPTLMRDCYRFCKSCTRCQMTGNISSRNQMPQFPMLVCEIFDVWGIDFMGPFPASFGNLYIILAVDYVSKWVEAKATRTDDSRVVADFVKSHIFSRFGTPKAIISDRGTHFCNKVIGALFKKYGVIHRISTAYHPQSNGQAEVSNREIKSILEKTVSPNRKDWSLRLNDALWAYRSAYKTPIGMSPFRLVYGKPCHLPVELEHKAYWAVKTCNMDLHEAGLHRKLQIQELEEIRNDAYENARIYKEKAKAFHDSRISLEIQSLSTGQIFKVNGHRLKPFYEGYDGGDLERVALDTPSYED</sequence>
<feature type="compositionally biased region" description="Acidic residues" evidence="8">
    <location>
        <begin position="51"/>
        <end position="89"/>
    </location>
</feature>
<dbReference type="InterPro" id="IPR012337">
    <property type="entry name" value="RNaseH-like_sf"/>
</dbReference>
<dbReference type="Gene3D" id="3.30.70.270">
    <property type="match status" value="2"/>
</dbReference>
<feature type="compositionally biased region" description="Low complexity" evidence="8">
    <location>
        <begin position="410"/>
        <end position="436"/>
    </location>
</feature>
<reference evidence="10" key="1">
    <citation type="submission" date="2023-03" db="EMBL/GenBank/DDBJ databases">
        <title>Chromosome-scale reference genome and RAD-based genetic map of yellow starthistle (Centaurea solstitialis) reveal putative structural variation and QTLs associated with invader traits.</title>
        <authorList>
            <person name="Reatini B."/>
            <person name="Cang F.A."/>
            <person name="Jiang Q."/>
            <person name="Mckibben M.T.W."/>
            <person name="Barker M.S."/>
            <person name="Rieseberg L.H."/>
            <person name="Dlugosch K.M."/>
        </authorList>
    </citation>
    <scope>NUCLEOTIDE SEQUENCE</scope>
    <source>
        <strain evidence="10">CAN-66</strain>
        <tissue evidence="10">Leaf</tissue>
    </source>
</reference>
<dbReference type="Pfam" id="PF17917">
    <property type="entry name" value="RT_RNaseH"/>
    <property type="match status" value="1"/>
</dbReference>
<feature type="compositionally biased region" description="Polar residues" evidence="8">
    <location>
        <begin position="374"/>
        <end position="390"/>
    </location>
</feature>
<organism evidence="10 11">
    <name type="scientific">Centaurea solstitialis</name>
    <name type="common">yellow star-thistle</name>
    <dbReference type="NCBI Taxonomy" id="347529"/>
    <lineage>
        <taxon>Eukaryota</taxon>
        <taxon>Viridiplantae</taxon>
        <taxon>Streptophyta</taxon>
        <taxon>Embryophyta</taxon>
        <taxon>Tracheophyta</taxon>
        <taxon>Spermatophyta</taxon>
        <taxon>Magnoliopsida</taxon>
        <taxon>eudicotyledons</taxon>
        <taxon>Gunneridae</taxon>
        <taxon>Pentapetalae</taxon>
        <taxon>asterids</taxon>
        <taxon>campanulids</taxon>
        <taxon>Asterales</taxon>
        <taxon>Asteraceae</taxon>
        <taxon>Carduoideae</taxon>
        <taxon>Cardueae</taxon>
        <taxon>Centaureinae</taxon>
        <taxon>Centaurea</taxon>
    </lineage>
</organism>
<dbReference type="CDD" id="cd00303">
    <property type="entry name" value="retropepsin_like"/>
    <property type="match status" value="1"/>
</dbReference>
<dbReference type="InterPro" id="IPR001584">
    <property type="entry name" value="Integrase_cat-core"/>
</dbReference>
<dbReference type="Proteomes" id="UP001172457">
    <property type="component" value="Unassembled WGS sequence"/>
</dbReference>
<dbReference type="EMBL" id="JARYMX010000604">
    <property type="protein sequence ID" value="KAJ9535150.1"/>
    <property type="molecule type" value="Genomic_DNA"/>
</dbReference>
<evidence type="ECO:0000256" key="1">
    <source>
        <dbReference type="ARBA" id="ARBA00012493"/>
    </source>
</evidence>
<dbReference type="GO" id="GO:0004519">
    <property type="term" value="F:endonuclease activity"/>
    <property type="evidence" value="ECO:0007669"/>
    <property type="project" value="UniProtKB-KW"/>
</dbReference>
<evidence type="ECO:0000313" key="10">
    <source>
        <dbReference type="EMBL" id="KAJ9535150.1"/>
    </source>
</evidence>
<dbReference type="InterPro" id="IPR000477">
    <property type="entry name" value="RT_dom"/>
</dbReference>
<feature type="region of interest" description="Disordered" evidence="8">
    <location>
        <begin position="370"/>
        <end position="463"/>
    </location>
</feature>
<dbReference type="Gene3D" id="2.40.70.10">
    <property type="entry name" value="Acid Proteases"/>
    <property type="match status" value="1"/>
</dbReference>
<evidence type="ECO:0000313" key="11">
    <source>
        <dbReference type="Proteomes" id="UP001172457"/>
    </source>
</evidence>
<keyword evidence="2" id="KW-0808">Transferase</keyword>
<dbReference type="CDD" id="cd09274">
    <property type="entry name" value="RNase_HI_RT_Ty3"/>
    <property type="match status" value="1"/>
</dbReference>
<dbReference type="FunFam" id="3.30.70.270:FF:000020">
    <property type="entry name" value="Transposon Tf2-6 polyprotein-like Protein"/>
    <property type="match status" value="1"/>
</dbReference>
<dbReference type="SUPFAM" id="SSF56672">
    <property type="entry name" value="DNA/RNA polymerases"/>
    <property type="match status" value="1"/>
</dbReference>
<evidence type="ECO:0000259" key="9">
    <source>
        <dbReference type="PROSITE" id="PS50994"/>
    </source>
</evidence>
<keyword evidence="6" id="KW-0378">Hydrolase</keyword>
<evidence type="ECO:0000256" key="7">
    <source>
        <dbReference type="ARBA" id="ARBA00022918"/>
    </source>
</evidence>
<evidence type="ECO:0000256" key="2">
    <source>
        <dbReference type="ARBA" id="ARBA00022679"/>
    </source>
</evidence>